<dbReference type="EMBL" id="JABFUD020000001">
    <property type="protein sequence ID" value="KAI5084737.1"/>
    <property type="molecule type" value="Genomic_DNA"/>
</dbReference>
<proteinExistence type="predicted"/>
<dbReference type="SMART" id="SM00220">
    <property type="entry name" value="S_TKc"/>
    <property type="match status" value="1"/>
</dbReference>
<evidence type="ECO:0000313" key="20">
    <source>
        <dbReference type="EMBL" id="KAI5084737.1"/>
    </source>
</evidence>
<dbReference type="PANTHER" id="PTHR47989:SF62">
    <property type="entry name" value="OS05G0423500 PROTEIN"/>
    <property type="match status" value="1"/>
</dbReference>
<dbReference type="OrthoDB" id="780646at2759"/>
<evidence type="ECO:0000256" key="2">
    <source>
        <dbReference type="ARBA" id="ARBA00012513"/>
    </source>
</evidence>
<dbReference type="Gene3D" id="1.10.510.10">
    <property type="entry name" value="Transferase(Phosphotransferase) domain 1"/>
    <property type="match status" value="1"/>
</dbReference>
<feature type="chain" id="PRO_5039698015" description="non-specific serine/threonine protein kinase" evidence="18">
    <location>
        <begin position="24"/>
        <end position="618"/>
    </location>
</feature>
<dbReference type="Gene3D" id="3.30.200.20">
    <property type="entry name" value="Phosphorylase Kinase, domain 1"/>
    <property type="match status" value="1"/>
</dbReference>
<evidence type="ECO:0000259" key="19">
    <source>
        <dbReference type="PROSITE" id="PS50011"/>
    </source>
</evidence>
<dbReference type="EC" id="2.7.11.1" evidence="2"/>
<dbReference type="InterPro" id="IPR017441">
    <property type="entry name" value="Protein_kinase_ATP_BS"/>
</dbReference>
<evidence type="ECO:0000256" key="4">
    <source>
        <dbReference type="ARBA" id="ARBA00022679"/>
    </source>
</evidence>
<feature type="signal peptide" evidence="18">
    <location>
        <begin position="1"/>
        <end position="23"/>
    </location>
</feature>
<keyword evidence="3" id="KW-0723">Serine/threonine-protein kinase</keyword>
<evidence type="ECO:0000256" key="6">
    <source>
        <dbReference type="ARBA" id="ARBA00022729"/>
    </source>
</evidence>
<evidence type="ECO:0000256" key="11">
    <source>
        <dbReference type="ARBA" id="ARBA00023136"/>
    </source>
</evidence>
<evidence type="ECO:0000256" key="8">
    <source>
        <dbReference type="ARBA" id="ARBA00022777"/>
    </source>
</evidence>
<keyword evidence="4" id="KW-0808">Transferase</keyword>
<dbReference type="SUPFAM" id="SSF56112">
    <property type="entry name" value="Protein kinase-like (PK-like)"/>
    <property type="match status" value="1"/>
</dbReference>
<comment type="subcellular location">
    <subcellularLocation>
        <location evidence="1">Membrane</location>
        <topology evidence="1">Single-pass type I membrane protein</topology>
    </subcellularLocation>
</comment>
<evidence type="ECO:0000256" key="5">
    <source>
        <dbReference type="ARBA" id="ARBA00022692"/>
    </source>
</evidence>
<evidence type="ECO:0000256" key="10">
    <source>
        <dbReference type="ARBA" id="ARBA00022989"/>
    </source>
</evidence>
<comment type="catalytic activity">
    <reaction evidence="14">
        <text>L-threonyl-[protein] + ATP = O-phospho-L-threonyl-[protein] + ADP + H(+)</text>
        <dbReference type="Rhea" id="RHEA:46608"/>
        <dbReference type="Rhea" id="RHEA-COMP:11060"/>
        <dbReference type="Rhea" id="RHEA-COMP:11605"/>
        <dbReference type="ChEBI" id="CHEBI:15378"/>
        <dbReference type="ChEBI" id="CHEBI:30013"/>
        <dbReference type="ChEBI" id="CHEBI:30616"/>
        <dbReference type="ChEBI" id="CHEBI:61977"/>
        <dbReference type="ChEBI" id="CHEBI:456216"/>
        <dbReference type="EC" id="2.7.11.1"/>
    </reaction>
</comment>
<gene>
    <name evidence="20" type="ORF">GOP47_0000906</name>
</gene>
<keyword evidence="5 17" id="KW-0812">Transmembrane</keyword>
<feature type="binding site" evidence="16">
    <location>
        <position position="325"/>
    </location>
    <ligand>
        <name>ATP</name>
        <dbReference type="ChEBI" id="CHEBI:30616"/>
    </ligand>
</feature>
<evidence type="ECO:0000256" key="18">
    <source>
        <dbReference type="SAM" id="SignalP"/>
    </source>
</evidence>
<dbReference type="Pfam" id="PF19160">
    <property type="entry name" value="SPARK"/>
    <property type="match status" value="1"/>
</dbReference>
<dbReference type="InterPro" id="IPR008271">
    <property type="entry name" value="Ser/Thr_kinase_AS"/>
</dbReference>
<dbReference type="InterPro" id="IPR011009">
    <property type="entry name" value="Kinase-like_dom_sf"/>
</dbReference>
<evidence type="ECO:0000256" key="12">
    <source>
        <dbReference type="ARBA" id="ARBA00023170"/>
    </source>
</evidence>
<dbReference type="CDD" id="cd14066">
    <property type="entry name" value="STKc_IRAK"/>
    <property type="match status" value="1"/>
</dbReference>
<accession>A0A9D4VED9</accession>
<dbReference type="Proteomes" id="UP000886520">
    <property type="component" value="Chromosome 1"/>
</dbReference>
<dbReference type="AlphaFoldDB" id="A0A9D4VED9"/>
<dbReference type="GO" id="GO:0005524">
    <property type="term" value="F:ATP binding"/>
    <property type="evidence" value="ECO:0007669"/>
    <property type="project" value="UniProtKB-UniRule"/>
</dbReference>
<evidence type="ECO:0000256" key="15">
    <source>
        <dbReference type="ARBA" id="ARBA00048679"/>
    </source>
</evidence>
<dbReference type="GO" id="GO:0016020">
    <property type="term" value="C:membrane"/>
    <property type="evidence" value="ECO:0007669"/>
    <property type="project" value="UniProtKB-SubCell"/>
</dbReference>
<comment type="catalytic activity">
    <reaction evidence="15">
        <text>L-seryl-[protein] + ATP = O-phospho-L-seryl-[protein] + ADP + H(+)</text>
        <dbReference type="Rhea" id="RHEA:17989"/>
        <dbReference type="Rhea" id="RHEA-COMP:9863"/>
        <dbReference type="Rhea" id="RHEA-COMP:11604"/>
        <dbReference type="ChEBI" id="CHEBI:15378"/>
        <dbReference type="ChEBI" id="CHEBI:29999"/>
        <dbReference type="ChEBI" id="CHEBI:30616"/>
        <dbReference type="ChEBI" id="CHEBI:83421"/>
        <dbReference type="ChEBI" id="CHEBI:456216"/>
        <dbReference type="EC" id="2.7.11.1"/>
    </reaction>
</comment>
<keyword evidence="7 16" id="KW-0547">Nucleotide-binding</keyword>
<feature type="transmembrane region" description="Helical" evidence="17">
    <location>
        <begin position="231"/>
        <end position="254"/>
    </location>
</feature>
<evidence type="ECO:0000256" key="1">
    <source>
        <dbReference type="ARBA" id="ARBA00004479"/>
    </source>
</evidence>
<keyword evidence="8" id="KW-0418">Kinase</keyword>
<evidence type="ECO:0000256" key="3">
    <source>
        <dbReference type="ARBA" id="ARBA00022527"/>
    </source>
</evidence>
<keyword evidence="9 16" id="KW-0067">ATP-binding</keyword>
<evidence type="ECO:0000256" key="14">
    <source>
        <dbReference type="ARBA" id="ARBA00047899"/>
    </source>
</evidence>
<evidence type="ECO:0000256" key="17">
    <source>
        <dbReference type="SAM" id="Phobius"/>
    </source>
</evidence>
<keyword evidence="10 17" id="KW-1133">Transmembrane helix</keyword>
<keyword evidence="21" id="KW-1185">Reference proteome</keyword>
<dbReference type="PROSITE" id="PS00108">
    <property type="entry name" value="PROTEIN_KINASE_ST"/>
    <property type="match status" value="1"/>
</dbReference>
<dbReference type="PROSITE" id="PS00107">
    <property type="entry name" value="PROTEIN_KINASE_ATP"/>
    <property type="match status" value="1"/>
</dbReference>
<name>A0A9D4VED9_ADICA</name>
<keyword evidence="11 17" id="KW-0472">Membrane</keyword>
<dbReference type="InterPro" id="IPR043891">
    <property type="entry name" value="SPARK"/>
</dbReference>
<dbReference type="Pfam" id="PF00069">
    <property type="entry name" value="Pkinase"/>
    <property type="match status" value="1"/>
</dbReference>
<dbReference type="InterPro" id="IPR000719">
    <property type="entry name" value="Prot_kinase_dom"/>
</dbReference>
<dbReference type="FunFam" id="1.10.510.10:FF:000287">
    <property type="entry name" value="probable LRR receptor-like serine/threonine-protein kinase RKF3"/>
    <property type="match status" value="1"/>
</dbReference>
<reference evidence="20" key="1">
    <citation type="submission" date="2021-01" db="EMBL/GenBank/DDBJ databases">
        <title>Adiantum capillus-veneris genome.</title>
        <authorList>
            <person name="Fang Y."/>
            <person name="Liao Q."/>
        </authorList>
    </citation>
    <scope>NUCLEOTIDE SEQUENCE</scope>
    <source>
        <strain evidence="20">H3</strain>
        <tissue evidence="20">Leaf</tissue>
    </source>
</reference>
<comment type="caution">
    <text evidence="20">The sequence shown here is derived from an EMBL/GenBank/DDBJ whole genome shotgun (WGS) entry which is preliminary data.</text>
</comment>
<dbReference type="GO" id="GO:0004674">
    <property type="term" value="F:protein serine/threonine kinase activity"/>
    <property type="evidence" value="ECO:0007669"/>
    <property type="project" value="UniProtKB-KW"/>
</dbReference>
<sequence length="618" mass="67550">MPSSSTILQFFGTVVIVLQLVSAQLDNPSSSSLCPLNFTLLNDIKYVGDEVGASTNVTFRCTSFIQALHYVLAGYTAHSGFFLVPDAFADTCWEEFVRKLQNLGTSLDVESQCNLRSTSIALSSATCRNITSVNNLTELVPQSTLLEVSKLCLNASTASLSLCTACTSAVVLATSVYFPGTSSGRSINSCQDTVALYAASTATNVTHGQVAACLFNIADFDASSDVDELKYIYGGVGAAIGLFIVFGLLLSLYLHHRKGKSTKGSRAAELRTETLSTSNSALVWFTLNEIRAATGNFSRQNMVGMGRYGNVYKGKLPNGSVVAVKRFKNCSPMGNDDFFHEIEVISSVRHRNLVGFIGGCVDRTDVTGYQRIIVCEYMPNGSLYDHLFVKRTPMDWPRRQNIAMGIVRGLAYLHQEVQPAIIHRDVKASNILLDANWNAKVADFGLAKFRPEGASHLTTRVAGTQGYVAPEYVLYGQVTEKSDVYSFGIVLLELLTRRKNLRGAVTERPMLVSDWAWCLVKQGKVMDVIDAEMDRVGPLEVVERFVLLALLCAHPQVPFRPTLDEVLKIMENDQPLPPLPERPVPYTIQVAEQGSMSRGSGFQSFSSYGSEYLSAVTG</sequence>
<dbReference type="PANTHER" id="PTHR47989">
    <property type="entry name" value="OS01G0750732 PROTEIN"/>
    <property type="match status" value="1"/>
</dbReference>
<evidence type="ECO:0000256" key="16">
    <source>
        <dbReference type="PROSITE-ProRule" id="PRU10141"/>
    </source>
</evidence>
<dbReference type="PROSITE" id="PS50011">
    <property type="entry name" value="PROTEIN_KINASE_DOM"/>
    <property type="match status" value="1"/>
</dbReference>
<evidence type="ECO:0000313" key="21">
    <source>
        <dbReference type="Proteomes" id="UP000886520"/>
    </source>
</evidence>
<keyword evidence="12" id="KW-0675">Receptor</keyword>
<keyword evidence="6 18" id="KW-0732">Signal</keyword>
<protein>
    <recommendedName>
        <fullName evidence="2">non-specific serine/threonine protein kinase</fullName>
        <ecNumber evidence="2">2.7.11.1</ecNumber>
    </recommendedName>
</protein>
<feature type="domain" description="Protein kinase" evidence="19">
    <location>
        <begin position="297"/>
        <end position="577"/>
    </location>
</feature>
<keyword evidence="13" id="KW-0325">Glycoprotein</keyword>
<evidence type="ECO:0000256" key="9">
    <source>
        <dbReference type="ARBA" id="ARBA00022840"/>
    </source>
</evidence>
<evidence type="ECO:0000256" key="13">
    <source>
        <dbReference type="ARBA" id="ARBA00023180"/>
    </source>
</evidence>
<evidence type="ECO:0000256" key="7">
    <source>
        <dbReference type="ARBA" id="ARBA00022741"/>
    </source>
</evidence>
<organism evidence="20 21">
    <name type="scientific">Adiantum capillus-veneris</name>
    <name type="common">Maidenhair fern</name>
    <dbReference type="NCBI Taxonomy" id="13818"/>
    <lineage>
        <taxon>Eukaryota</taxon>
        <taxon>Viridiplantae</taxon>
        <taxon>Streptophyta</taxon>
        <taxon>Embryophyta</taxon>
        <taxon>Tracheophyta</taxon>
        <taxon>Polypodiopsida</taxon>
        <taxon>Polypodiidae</taxon>
        <taxon>Polypodiales</taxon>
        <taxon>Pteridineae</taxon>
        <taxon>Pteridaceae</taxon>
        <taxon>Vittarioideae</taxon>
        <taxon>Adiantum</taxon>
    </lineage>
</organism>